<dbReference type="Proteomes" id="UP000053820">
    <property type="component" value="Unassembled WGS sequence"/>
</dbReference>
<dbReference type="Pfam" id="PF00350">
    <property type="entry name" value="Dynamin_N"/>
    <property type="match status" value="1"/>
</dbReference>
<dbReference type="InterPro" id="IPR022812">
    <property type="entry name" value="Dynamin"/>
</dbReference>
<reference evidence="4 5" key="1">
    <citation type="submission" date="2014-04" db="EMBL/GenBank/DDBJ databases">
        <title>Evolutionary Origins and Diversification of the Mycorrhizal Mutualists.</title>
        <authorList>
            <consortium name="DOE Joint Genome Institute"/>
            <consortium name="Mycorrhizal Genomics Consortium"/>
            <person name="Kohler A."/>
            <person name="Kuo A."/>
            <person name="Nagy L.G."/>
            <person name="Floudas D."/>
            <person name="Copeland A."/>
            <person name="Barry K.W."/>
            <person name="Cichocki N."/>
            <person name="Veneault-Fourrey C."/>
            <person name="LaButti K."/>
            <person name="Lindquist E.A."/>
            <person name="Lipzen A."/>
            <person name="Lundell T."/>
            <person name="Morin E."/>
            <person name="Murat C."/>
            <person name="Riley R."/>
            <person name="Ohm R."/>
            <person name="Sun H."/>
            <person name="Tunlid A."/>
            <person name="Henrissat B."/>
            <person name="Grigoriev I.V."/>
            <person name="Hibbett D.S."/>
            <person name="Martin F."/>
        </authorList>
    </citation>
    <scope>NUCLEOTIDE SEQUENCE [LARGE SCALE GENOMIC DNA]</scope>
    <source>
        <strain evidence="4 5">MD-312</strain>
    </source>
</reference>
<keyword evidence="2" id="KW-0342">GTP-binding</keyword>
<evidence type="ECO:0000313" key="4">
    <source>
        <dbReference type="EMBL" id="KIJ57924.1"/>
    </source>
</evidence>
<dbReference type="InterPro" id="IPR000375">
    <property type="entry name" value="Dynamin_stalk"/>
</dbReference>
<name>A0A0C9UY08_9AGAM</name>
<dbReference type="SUPFAM" id="SSF52540">
    <property type="entry name" value="P-loop containing nucleoside triphosphate hydrolases"/>
    <property type="match status" value="1"/>
</dbReference>
<evidence type="ECO:0000259" key="3">
    <source>
        <dbReference type="PROSITE" id="PS51388"/>
    </source>
</evidence>
<dbReference type="Pfam" id="PF02212">
    <property type="entry name" value="GED"/>
    <property type="match status" value="1"/>
</dbReference>
<dbReference type="InterPro" id="IPR020850">
    <property type="entry name" value="GED_dom"/>
</dbReference>
<dbReference type="GO" id="GO:0003924">
    <property type="term" value="F:GTPase activity"/>
    <property type="evidence" value="ECO:0007669"/>
    <property type="project" value="InterPro"/>
</dbReference>
<dbReference type="InterPro" id="IPR027417">
    <property type="entry name" value="P-loop_NTPase"/>
</dbReference>
<dbReference type="SMART" id="SM00053">
    <property type="entry name" value="DYNc"/>
    <property type="match status" value="1"/>
</dbReference>
<dbReference type="Gene3D" id="1.20.120.1240">
    <property type="entry name" value="Dynamin, middle domain"/>
    <property type="match status" value="2"/>
</dbReference>
<dbReference type="InterPro" id="IPR003130">
    <property type="entry name" value="GED"/>
</dbReference>
<evidence type="ECO:0000256" key="1">
    <source>
        <dbReference type="ARBA" id="ARBA00022741"/>
    </source>
</evidence>
<sequence length="689" mass="78180">MTIPFGATITDKSHVDIWLRRAQAAILNPDIPSEQFHKKTITELRSLNSPRSLKFSRNVVSVSIEDPDATDLSFVDLPGLMQNEEQEVIDLVRDLVVTYTKRQNTIILTTIPMSDDMENQQSVRLAKEADPEGERTIGILTKPDTLGEGAISAKKRWLDVIEGREHRLKHGYYCVRLPDDSQRASRLSRAALHKLAAEYFETTSPWSDVTERGRFGIPGFVLDISVLLIKHIEKVLPQLKLDAERLLTTCLERIAALPAPLTTDPQIEVLGRISAFSDAFKGTVSGTSSDKSLAQRNRALYALFKRDIRGTAPDFRPFHPPEEYEPFDDLEREKTLSERDPNVQTMGVYQVRKTIKESIAWELPNNIPYEAKTRLISQSTCLWTAPAERCLSAANDVLDEVIEGLIEVHFGRFKVLQNLIVGLIQKDIEKCKSQAHIAVKENLEIEFTPKYTQNTHYLQSLREKWLCRYKMGRRKAQEYKLPARAQKYKPPAKTPGYGHPTKVKEHKLPAKVQEYKLPADNAPSMECQWDDFLEENQPSQPPPVIYSHFQPVPSRPVESSPESLALDYLSRAGYKGLSIDDLARLLPLDEFEDELIVMADVRAYFQVAYKRIIDHIPLTIEHSLHQALAERLSASLLQGLLADAASRGDFAGRMKELVSEDPAIAVKRDNLQAERSSLLDIRRKLMNFT</sequence>
<dbReference type="AlphaFoldDB" id="A0A0C9UY08"/>
<dbReference type="PANTHER" id="PTHR11566">
    <property type="entry name" value="DYNAMIN"/>
    <property type="match status" value="1"/>
</dbReference>
<evidence type="ECO:0000256" key="2">
    <source>
        <dbReference type="ARBA" id="ARBA00023134"/>
    </source>
</evidence>
<dbReference type="GO" id="GO:0005525">
    <property type="term" value="F:GTP binding"/>
    <property type="evidence" value="ECO:0007669"/>
    <property type="project" value="InterPro"/>
</dbReference>
<dbReference type="EMBL" id="KN840049">
    <property type="protein sequence ID" value="KIJ57924.1"/>
    <property type="molecule type" value="Genomic_DNA"/>
</dbReference>
<dbReference type="InterPro" id="IPR045063">
    <property type="entry name" value="Dynamin_N"/>
</dbReference>
<proteinExistence type="predicted"/>
<keyword evidence="1" id="KW-0547">Nucleotide-binding</keyword>
<evidence type="ECO:0000313" key="5">
    <source>
        <dbReference type="Proteomes" id="UP000053820"/>
    </source>
</evidence>
<dbReference type="GO" id="GO:0006897">
    <property type="term" value="P:endocytosis"/>
    <property type="evidence" value="ECO:0007669"/>
    <property type="project" value="TreeGrafter"/>
</dbReference>
<dbReference type="GO" id="GO:0005874">
    <property type="term" value="C:microtubule"/>
    <property type="evidence" value="ECO:0007669"/>
    <property type="project" value="TreeGrafter"/>
</dbReference>
<dbReference type="PANTHER" id="PTHR11566:SF21">
    <property type="entry name" value="DYNAMIN RELATED PROTEIN 1, ISOFORM A"/>
    <property type="match status" value="1"/>
</dbReference>
<dbReference type="InterPro" id="IPR001401">
    <property type="entry name" value="Dynamin_GTPase"/>
</dbReference>
<dbReference type="GO" id="GO:0008017">
    <property type="term" value="F:microtubule binding"/>
    <property type="evidence" value="ECO:0007669"/>
    <property type="project" value="TreeGrafter"/>
</dbReference>
<protein>
    <recommendedName>
        <fullName evidence="3">GED domain-containing protein</fullName>
    </recommendedName>
</protein>
<dbReference type="GO" id="GO:0005739">
    <property type="term" value="C:mitochondrion"/>
    <property type="evidence" value="ECO:0007669"/>
    <property type="project" value="TreeGrafter"/>
</dbReference>
<feature type="domain" description="GED" evidence="3">
    <location>
        <begin position="594"/>
        <end position="689"/>
    </location>
</feature>
<accession>A0A0C9UY08</accession>
<gene>
    <name evidence="4" type="ORF">HYDPIDRAFT_120172</name>
</gene>
<dbReference type="GO" id="GO:0000266">
    <property type="term" value="P:mitochondrial fission"/>
    <property type="evidence" value="ECO:0007669"/>
    <property type="project" value="TreeGrafter"/>
</dbReference>
<dbReference type="PRINTS" id="PR00195">
    <property type="entry name" value="DYNAMIN"/>
</dbReference>
<dbReference type="GO" id="GO:0048312">
    <property type="term" value="P:intracellular distribution of mitochondria"/>
    <property type="evidence" value="ECO:0007669"/>
    <property type="project" value="TreeGrafter"/>
</dbReference>
<dbReference type="GO" id="GO:0016020">
    <property type="term" value="C:membrane"/>
    <property type="evidence" value="ECO:0007669"/>
    <property type="project" value="TreeGrafter"/>
</dbReference>
<dbReference type="GO" id="GO:0016559">
    <property type="term" value="P:peroxisome fission"/>
    <property type="evidence" value="ECO:0007669"/>
    <property type="project" value="TreeGrafter"/>
</dbReference>
<organism evidence="4 5">
    <name type="scientific">Hydnomerulius pinastri MD-312</name>
    <dbReference type="NCBI Taxonomy" id="994086"/>
    <lineage>
        <taxon>Eukaryota</taxon>
        <taxon>Fungi</taxon>
        <taxon>Dikarya</taxon>
        <taxon>Basidiomycota</taxon>
        <taxon>Agaricomycotina</taxon>
        <taxon>Agaricomycetes</taxon>
        <taxon>Agaricomycetidae</taxon>
        <taxon>Boletales</taxon>
        <taxon>Boletales incertae sedis</taxon>
        <taxon>Leucogyrophana</taxon>
    </lineage>
</organism>
<dbReference type="OrthoDB" id="5061070at2759"/>
<dbReference type="HOGENOM" id="CLU_008964_4_1_1"/>
<dbReference type="Pfam" id="PF01031">
    <property type="entry name" value="Dynamin_M"/>
    <property type="match status" value="1"/>
</dbReference>
<dbReference type="Gene3D" id="3.40.50.300">
    <property type="entry name" value="P-loop containing nucleotide triphosphate hydrolases"/>
    <property type="match status" value="1"/>
</dbReference>
<dbReference type="PROSITE" id="PS51388">
    <property type="entry name" value="GED"/>
    <property type="match status" value="1"/>
</dbReference>
<keyword evidence="5" id="KW-1185">Reference proteome</keyword>